<dbReference type="GO" id="GO:0016740">
    <property type="term" value="F:transferase activity"/>
    <property type="evidence" value="ECO:0007669"/>
    <property type="project" value="UniProtKB-KW"/>
</dbReference>
<dbReference type="OrthoDB" id="2570531at2"/>
<dbReference type="Pfam" id="PF01636">
    <property type="entry name" value="APH"/>
    <property type="match status" value="1"/>
</dbReference>
<comment type="caution">
    <text evidence="2">The sequence shown here is derived from an EMBL/GenBank/DDBJ whole genome shotgun (WGS) entry which is preliminary data.</text>
</comment>
<sequence>MVDYEDTACRIEWDQLPGAVRAGIAGRLGSAVVRVEGQRGGFSHGMAARLWLNDGSRAFVKAIRGEDELARMYRREADAAGRLPEVAPAARCRFGVEVAGWFVAGFEDVEGTRPRLAEPGELADVLRTVGQLAELLTPSPLPDVPTIEAELATAFAGWRGFAESGAPADLDEWSARNLDRLAELETGWSVSAPGETLLHADLSPGNMVRRANGEVVIVDWAWACRGAAWIDLVLLAPYFEECGVDPEAIIAGHPVTEDVEPAAIDSFVCGLAGYWAVNSRRPPPPGSPHLRAHQARFARLARDWLRRRVRWA</sequence>
<protein>
    <submittedName>
        <fullName evidence="2">Phosphotransferase</fullName>
    </submittedName>
</protein>
<reference evidence="2 3" key="1">
    <citation type="submission" date="2019-09" db="EMBL/GenBank/DDBJ databases">
        <authorList>
            <person name="Wang X."/>
        </authorList>
    </citation>
    <scope>NUCLEOTIDE SEQUENCE [LARGE SCALE GENOMIC DNA]</scope>
    <source>
        <strain evidence="2 3">CICC 11023</strain>
    </source>
</reference>
<proteinExistence type="predicted"/>
<gene>
    <name evidence="2" type="ORF">F3087_31090</name>
</gene>
<dbReference type="InterPro" id="IPR011009">
    <property type="entry name" value="Kinase-like_dom_sf"/>
</dbReference>
<evidence type="ECO:0000313" key="2">
    <source>
        <dbReference type="EMBL" id="KAA8885263.1"/>
    </source>
</evidence>
<dbReference type="RefSeq" id="WP_150405623.1">
    <property type="nucleotide sequence ID" value="NZ_VXLC01000016.1"/>
</dbReference>
<dbReference type="Gene3D" id="3.90.1200.10">
    <property type="match status" value="1"/>
</dbReference>
<keyword evidence="2" id="KW-0808">Transferase</keyword>
<feature type="domain" description="Aminoglycoside phosphotransferase" evidence="1">
    <location>
        <begin position="49"/>
        <end position="238"/>
    </location>
</feature>
<accession>A0A5N0E8J1</accession>
<evidence type="ECO:0000259" key="1">
    <source>
        <dbReference type="Pfam" id="PF01636"/>
    </source>
</evidence>
<dbReference type="InterPro" id="IPR002575">
    <property type="entry name" value="Aminoglycoside_PTrfase"/>
</dbReference>
<name>A0A5N0E8J1_9NOCA</name>
<evidence type="ECO:0000313" key="3">
    <source>
        <dbReference type="Proteomes" id="UP000323876"/>
    </source>
</evidence>
<keyword evidence="3" id="KW-1185">Reference proteome</keyword>
<dbReference type="SUPFAM" id="SSF56112">
    <property type="entry name" value="Protein kinase-like (PK-like)"/>
    <property type="match status" value="1"/>
</dbReference>
<dbReference type="EMBL" id="VXLC01000016">
    <property type="protein sequence ID" value="KAA8885263.1"/>
    <property type="molecule type" value="Genomic_DNA"/>
</dbReference>
<dbReference type="Proteomes" id="UP000323876">
    <property type="component" value="Unassembled WGS sequence"/>
</dbReference>
<organism evidence="2 3">
    <name type="scientific">Nocardia colli</name>
    <dbReference type="NCBI Taxonomy" id="2545717"/>
    <lineage>
        <taxon>Bacteria</taxon>
        <taxon>Bacillati</taxon>
        <taxon>Actinomycetota</taxon>
        <taxon>Actinomycetes</taxon>
        <taxon>Mycobacteriales</taxon>
        <taxon>Nocardiaceae</taxon>
        <taxon>Nocardia</taxon>
    </lineage>
</organism>
<dbReference type="AlphaFoldDB" id="A0A5N0E8J1"/>